<keyword evidence="2" id="KW-1185">Reference proteome</keyword>
<accession>A0A4R5MMS0</accession>
<dbReference type="AlphaFoldDB" id="A0A4R5MMS0"/>
<dbReference type="Proteomes" id="UP000295668">
    <property type="component" value="Unassembled WGS sequence"/>
</dbReference>
<proteinExistence type="predicted"/>
<reference evidence="1 2" key="1">
    <citation type="submission" date="2019-02" db="EMBL/GenBank/DDBJ databases">
        <title>Pedobacter sp. nov., a novel speices isolated from soil of pinguins habitat in Antarcitica.</title>
        <authorList>
            <person name="He R.-H."/>
        </authorList>
    </citation>
    <scope>NUCLEOTIDE SEQUENCE [LARGE SCALE GENOMIC DNA]</scope>
    <source>
        <strain evidence="1 2">E01020</strain>
    </source>
</reference>
<comment type="caution">
    <text evidence="1">The sequence shown here is derived from an EMBL/GenBank/DDBJ whole genome shotgun (WGS) entry which is preliminary data.</text>
</comment>
<name>A0A4R5MMS0_9SPHI</name>
<evidence type="ECO:0000313" key="1">
    <source>
        <dbReference type="EMBL" id="TDG37051.1"/>
    </source>
</evidence>
<dbReference type="OrthoDB" id="9796786at2"/>
<sequence>MIMDLQIIKTEKEYKKLFNCIDIQFDLAVHPESKKGEKLQVALSLIKQFEDLNYAILVPNTLEVVKIKMDENGLKSKNLISWTGSERYVCALLGGKKPLTLKIAKVLHQKLGIPAEVLLR</sequence>
<evidence type="ECO:0000313" key="2">
    <source>
        <dbReference type="Proteomes" id="UP000295668"/>
    </source>
</evidence>
<organism evidence="1 2">
    <name type="scientific">Pedobacter changchengzhani</name>
    <dbReference type="NCBI Taxonomy" id="2529274"/>
    <lineage>
        <taxon>Bacteria</taxon>
        <taxon>Pseudomonadati</taxon>
        <taxon>Bacteroidota</taxon>
        <taxon>Sphingobacteriia</taxon>
        <taxon>Sphingobacteriales</taxon>
        <taxon>Sphingobacteriaceae</taxon>
        <taxon>Pedobacter</taxon>
    </lineage>
</organism>
<protein>
    <submittedName>
        <fullName evidence="1">Transcriptional regulator</fullName>
    </submittedName>
</protein>
<gene>
    <name evidence="1" type="ORF">EZJ43_06285</name>
</gene>
<dbReference type="EMBL" id="SJCY01000003">
    <property type="protein sequence ID" value="TDG37051.1"/>
    <property type="molecule type" value="Genomic_DNA"/>
</dbReference>